<dbReference type="STRING" id="1707952.A6A03_07040"/>
<evidence type="ECO:0000313" key="1">
    <source>
        <dbReference type="EMBL" id="OAN49056.1"/>
    </source>
</evidence>
<accession>A0A178MK54</accession>
<protein>
    <submittedName>
        <fullName evidence="1">Uncharacterized protein</fullName>
    </submittedName>
</protein>
<dbReference type="OrthoDB" id="164798at2"/>
<reference evidence="1 2" key="1">
    <citation type="submission" date="2016-04" db="EMBL/GenBank/DDBJ databases">
        <title>Chloroflexus islandicus sp. nov., a thermophilic filamentous anoxygenic phototrophic bacterium from geyser Strokkur (Iceland).</title>
        <authorList>
            <person name="Gaisin V.A."/>
            <person name="Kalashnikov A.M."/>
            <person name="Sukhacheva M.V."/>
            <person name="Grouzdev D.S."/>
            <person name="Ivanov T.M."/>
            <person name="Kuznetsov B."/>
            <person name="Gorlenko V.M."/>
        </authorList>
    </citation>
    <scope>NUCLEOTIDE SEQUENCE [LARGE SCALE GENOMIC DNA]</scope>
    <source>
        <strain evidence="2">isl-2</strain>
    </source>
</reference>
<dbReference type="RefSeq" id="WP_066782638.1">
    <property type="nucleotide sequence ID" value="NZ_LWQS01000021.1"/>
</dbReference>
<name>A0A178MK54_9CHLR</name>
<comment type="caution">
    <text evidence="1">The sequence shown here is derived from an EMBL/GenBank/DDBJ whole genome shotgun (WGS) entry which is preliminary data.</text>
</comment>
<organism evidence="1 2">
    <name type="scientific">Chloroflexus islandicus</name>
    <dbReference type="NCBI Taxonomy" id="1707952"/>
    <lineage>
        <taxon>Bacteria</taxon>
        <taxon>Bacillati</taxon>
        <taxon>Chloroflexota</taxon>
        <taxon>Chloroflexia</taxon>
        <taxon>Chloroflexales</taxon>
        <taxon>Chloroflexineae</taxon>
        <taxon>Chloroflexaceae</taxon>
        <taxon>Chloroflexus</taxon>
    </lineage>
</organism>
<keyword evidence="2" id="KW-1185">Reference proteome</keyword>
<dbReference type="EMBL" id="LWQS01000021">
    <property type="protein sequence ID" value="OAN49056.1"/>
    <property type="molecule type" value="Genomic_DNA"/>
</dbReference>
<dbReference type="Proteomes" id="UP000078287">
    <property type="component" value="Unassembled WGS sequence"/>
</dbReference>
<evidence type="ECO:0000313" key="2">
    <source>
        <dbReference type="Proteomes" id="UP000078287"/>
    </source>
</evidence>
<proteinExistence type="predicted"/>
<sequence>MLSWKTLQKAAYRPAPQRMRCPPRSEPIELLALRFGFLPAAFRHNDRVHRVSSIAGIRDVCRHDGDLRYYRVRCTDGGEQTLIHDLATGRWYRQHERGHWSRW</sequence>
<dbReference type="AlphaFoldDB" id="A0A178MK54"/>
<gene>
    <name evidence="1" type="ORF">A6A03_07040</name>
</gene>